<name>A0A7R9IYL4_TIMCA</name>
<organism evidence="2">
    <name type="scientific">Timema californicum</name>
    <name type="common">California timema</name>
    <name type="synonym">Walking stick</name>
    <dbReference type="NCBI Taxonomy" id="61474"/>
    <lineage>
        <taxon>Eukaryota</taxon>
        <taxon>Metazoa</taxon>
        <taxon>Ecdysozoa</taxon>
        <taxon>Arthropoda</taxon>
        <taxon>Hexapoda</taxon>
        <taxon>Insecta</taxon>
        <taxon>Pterygota</taxon>
        <taxon>Neoptera</taxon>
        <taxon>Polyneoptera</taxon>
        <taxon>Phasmatodea</taxon>
        <taxon>Timematodea</taxon>
        <taxon>Timematoidea</taxon>
        <taxon>Timematidae</taxon>
        <taxon>Timema</taxon>
    </lineage>
</organism>
<evidence type="ECO:0000313" key="2">
    <source>
        <dbReference type="EMBL" id="CAD7569182.1"/>
    </source>
</evidence>
<sequence>MSTETMADSVLKVMHVTKARKFHQVTTATLLILLREEYDSEASEVSMELWVKRNSEQIDLAHEQYNKNVKYDGGVVSILQDPAALRSVDAKHDALQHQTAAVDCSLVECVPLLCVNCKNCTNMTRSYREPASQKGCEAQGTPPGPEGPYNNKSNRLLRIRHFQNGVFRRQHKNPNKLVSSLLKTNNTKKRPIVNMSGETTPPHGFQHWAFDAVFFIATNKEGFYLIIGAERRNHGIINGLFYLLTPDRGLLCNRKIPDTILFGAKKDEFGAEGILLTPVDAMRKWSVKYHGEMRLESDPEHVMNVKLDAEFDSDLPYFNFDTDLHPSAMCRAFAKEDWTKEYFNNLKSAHQTHYEQMGNMHGSVEIDGTVHQLELQAFRDHSYVHPTEIRTSISPSSVVELNTTSALANYATEAGDKINVNATIFTWHKRDWDLMHRYAFHMLFLENGMRASIGVICQPCTCSLLESGYVYTPNGELHPLEWCDFKLYQHGEGGTPPVDYAFQFKAGGTVYTVKAKEINQSIHFKGWKWEARMVERFLTYEVNGVLGKGVSEFHYHSSKGRSKSIARDDPGWFQDVIQKS</sequence>
<evidence type="ECO:0000256" key="1">
    <source>
        <dbReference type="SAM" id="MobiDB-lite"/>
    </source>
</evidence>
<dbReference type="PANTHER" id="PTHR34717:SF1">
    <property type="entry name" value="EG:BACR7A4.20 PROTEIN"/>
    <property type="match status" value="1"/>
</dbReference>
<accession>A0A7R9IYL4</accession>
<dbReference type="PANTHER" id="PTHR34717">
    <property type="entry name" value="EG:BACR7A4.20 PROTEIN"/>
    <property type="match status" value="1"/>
</dbReference>
<gene>
    <name evidence="2" type="ORF">TCMB3V08_LOCUS1926</name>
</gene>
<dbReference type="EMBL" id="OE179570">
    <property type="protein sequence ID" value="CAD7569182.1"/>
    <property type="molecule type" value="Genomic_DNA"/>
</dbReference>
<reference evidence="2" key="1">
    <citation type="submission" date="2020-11" db="EMBL/GenBank/DDBJ databases">
        <authorList>
            <person name="Tran Van P."/>
        </authorList>
    </citation>
    <scope>NUCLEOTIDE SEQUENCE</scope>
</reference>
<protein>
    <submittedName>
        <fullName evidence="2">(California timema) hypothetical protein</fullName>
    </submittedName>
</protein>
<feature type="region of interest" description="Disordered" evidence="1">
    <location>
        <begin position="128"/>
        <end position="152"/>
    </location>
</feature>
<proteinExistence type="predicted"/>
<dbReference type="AlphaFoldDB" id="A0A7R9IYL4"/>